<accession>A0A9J5YPW1</accession>
<evidence type="ECO:0000313" key="2">
    <source>
        <dbReference type="Proteomes" id="UP000824120"/>
    </source>
</evidence>
<dbReference type="Proteomes" id="UP000824120">
    <property type="component" value="Chromosome 6"/>
</dbReference>
<dbReference type="EMBL" id="JACXVP010000006">
    <property type="protein sequence ID" value="KAG5601760.1"/>
    <property type="molecule type" value="Genomic_DNA"/>
</dbReference>
<dbReference type="AlphaFoldDB" id="A0A9J5YPW1"/>
<proteinExistence type="predicted"/>
<comment type="caution">
    <text evidence="1">The sequence shown here is derived from an EMBL/GenBank/DDBJ whole genome shotgun (WGS) entry which is preliminary data.</text>
</comment>
<protein>
    <submittedName>
        <fullName evidence="1">Uncharacterized protein</fullName>
    </submittedName>
</protein>
<name>A0A9J5YPW1_SOLCO</name>
<sequence>MFDMGDTLLEKIQTQHQPKPQEESDTLCEIEKFSFATEALLDNYVPLKDIFGAVRESKEYIIVGPTILAV</sequence>
<reference evidence="1 2" key="1">
    <citation type="submission" date="2020-09" db="EMBL/GenBank/DDBJ databases">
        <title>De no assembly of potato wild relative species, Solanum commersonii.</title>
        <authorList>
            <person name="Cho K."/>
        </authorList>
    </citation>
    <scope>NUCLEOTIDE SEQUENCE [LARGE SCALE GENOMIC DNA]</scope>
    <source>
        <strain evidence="1">LZ3.2</strain>
        <tissue evidence="1">Leaf</tissue>
    </source>
</reference>
<gene>
    <name evidence="1" type="ORF">H5410_033130</name>
</gene>
<organism evidence="1 2">
    <name type="scientific">Solanum commersonii</name>
    <name type="common">Commerson's wild potato</name>
    <name type="synonym">Commerson's nightshade</name>
    <dbReference type="NCBI Taxonomy" id="4109"/>
    <lineage>
        <taxon>Eukaryota</taxon>
        <taxon>Viridiplantae</taxon>
        <taxon>Streptophyta</taxon>
        <taxon>Embryophyta</taxon>
        <taxon>Tracheophyta</taxon>
        <taxon>Spermatophyta</taxon>
        <taxon>Magnoliopsida</taxon>
        <taxon>eudicotyledons</taxon>
        <taxon>Gunneridae</taxon>
        <taxon>Pentapetalae</taxon>
        <taxon>asterids</taxon>
        <taxon>lamiids</taxon>
        <taxon>Solanales</taxon>
        <taxon>Solanaceae</taxon>
        <taxon>Solanoideae</taxon>
        <taxon>Solaneae</taxon>
        <taxon>Solanum</taxon>
    </lineage>
</organism>
<keyword evidence="2" id="KW-1185">Reference proteome</keyword>
<evidence type="ECO:0000313" key="1">
    <source>
        <dbReference type="EMBL" id="KAG5601760.1"/>
    </source>
</evidence>